<dbReference type="Pfam" id="PF01895">
    <property type="entry name" value="PhoU"/>
    <property type="match status" value="2"/>
</dbReference>
<proteinExistence type="predicted"/>
<dbReference type="PANTHER" id="PTHR42930:SF3">
    <property type="entry name" value="PHOSPHATE-SPECIFIC TRANSPORT SYSTEM ACCESSORY PROTEIN PHOU"/>
    <property type="match status" value="1"/>
</dbReference>
<dbReference type="GO" id="GO:0045936">
    <property type="term" value="P:negative regulation of phosphate metabolic process"/>
    <property type="evidence" value="ECO:0007669"/>
    <property type="project" value="InterPro"/>
</dbReference>
<name>A0A7C3UQE7_UNCW3</name>
<dbReference type="GO" id="GO:0030643">
    <property type="term" value="P:intracellular phosphate ion homeostasis"/>
    <property type="evidence" value="ECO:0007669"/>
    <property type="project" value="InterPro"/>
</dbReference>
<feature type="domain" description="PhoU" evidence="1">
    <location>
        <begin position="24"/>
        <end position="106"/>
    </location>
</feature>
<sequence>MFSEFLKFWKKSSLLKEATDELLVMLEKAQHMFEFSMRVMLEEEREREDIYKLDCELNLLQMDIRRKILEHLAVNPYQDINFSLILSIIVYDVERIGDYSKNTIELAHLYPEHLKGEYFDRIRRIEEKVKELFAKTIACFKNGDSGLGREIMEEHSKLAPQCERIVEDVIRDKNLTARDGVVISLLARYLKRVSAHLKNVASSVVNPFHRLTYRPEPGTSSE</sequence>
<dbReference type="InterPro" id="IPR038078">
    <property type="entry name" value="PhoU-like_sf"/>
</dbReference>
<dbReference type="Gene3D" id="1.20.58.220">
    <property type="entry name" value="Phosphate transport system protein phou homolog 2, domain 2"/>
    <property type="match status" value="1"/>
</dbReference>
<dbReference type="InterPro" id="IPR028366">
    <property type="entry name" value="PhoU"/>
</dbReference>
<protein>
    <recommendedName>
        <fullName evidence="1">PhoU domain-containing protein</fullName>
    </recommendedName>
</protein>
<organism evidence="2">
    <name type="scientific">candidate division WOR-3 bacterium</name>
    <dbReference type="NCBI Taxonomy" id="2052148"/>
    <lineage>
        <taxon>Bacteria</taxon>
        <taxon>Bacteria division WOR-3</taxon>
    </lineage>
</organism>
<dbReference type="InterPro" id="IPR026022">
    <property type="entry name" value="PhoU_dom"/>
</dbReference>
<reference evidence="2" key="1">
    <citation type="journal article" date="2020" name="mSystems">
        <title>Genome- and Community-Level Interaction Insights into Carbon Utilization and Element Cycling Functions of Hydrothermarchaeota in Hydrothermal Sediment.</title>
        <authorList>
            <person name="Zhou Z."/>
            <person name="Liu Y."/>
            <person name="Xu W."/>
            <person name="Pan J."/>
            <person name="Luo Z.H."/>
            <person name="Li M."/>
        </authorList>
    </citation>
    <scope>NUCLEOTIDE SEQUENCE [LARGE SCALE GENOMIC DNA]</scope>
    <source>
        <strain evidence="2">SpSt-906</strain>
    </source>
</reference>
<dbReference type="PANTHER" id="PTHR42930">
    <property type="entry name" value="PHOSPHATE-SPECIFIC TRANSPORT SYSTEM ACCESSORY PROTEIN PHOU"/>
    <property type="match status" value="1"/>
</dbReference>
<dbReference type="AlphaFoldDB" id="A0A7C3UQE7"/>
<gene>
    <name evidence="2" type="ORF">ENX07_07665</name>
</gene>
<dbReference type="EMBL" id="DTMQ01000046">
    <property type="protein sequence ID" value="HGE99925.1"/>
    <property type="molecule type" value="Genomic_DNA"/>
</dbReference>
<comment type="caution">
    <text evidence="2">The sequence shown here is derived from an EMBL/GenBank/DDBJ whole genome shotgun (WGS) entry which is preliminary data.</text>
</comment>
<feature type="domain" description="PhoU" evidence="1">
    <location>
        <begin position="122"/>
        <end position="203"/>
    </location>
</feature>
<dbReference type="SUPFAM" id="SSF109755">
    <property type="entry name" value="PhoU-like"/>
    <property type="match status" value="1"/>
</dbReference>
<accession>A0A7C3UQE7</accession>
<evidence type="ECO:0000259" key="1">
    <source>
        <dbReference type="Pfam" id="PF01895"/>
    </source>
</evidence>
<evidence type="ECO:0000313" key="2">
    <source>
        <dbReference type="EMBL" id="HGE99925.1"/>
    </source>
</evidence>